<proteinExistence type="predicted"/>
<accession>A0A0L0VN45</accession>
<feature type="compositionally biased region" description="Low complexity" evidence="1">
    <location>
        <begin position="71"/>
        <end position="97"/>
    </location>
</feature>
<feature type="transmembrane region" description="Helical" evidence="2">
    <location>
        <begin position="118"/>
        <end position="142"/>
    </location>
</feature>
<evidence type="ECO:0000313" key="3">
    <source>
        <dbReference type="EMBL" id="KNF00699.1"/>
    </source>
</evidence>
<keyword evidence="2" id="KW-1133">Transmembrane helix</keyword>
<keyword evidence="2" id="KW-0472">Membrane</keyword>
<evidence type="ECO:0000256" key="1">
    <source>
        <dbReference type="SAM" id="MobiDB-lite"/>
    </source>
</evidence>
<feature type="region of interest" description="Disordered" evidence="1">
    <location>
        <begin position="71"/>
        <end position="104"/>
    </location>
</feature>
<dbReference type="Proteomes" id="UP000054564">
    <property type="component" value="Unassembled WGS sequence"/>
</dbReference>
<organism evidence="3 4">
    <name type="scientific">Puccinia striiformis f. sp. tritici PST-78</name>
    <dbReference type="NCBI Taxonomy" id="1165861"/>
    <lineage>
        <taxon>Eukaryota</taxon>
        <taxon>Fungi</taxon>
        <taxon>Dikarya</taxon>
        <taxon>Basidiomycota</taxon>
        <taxon>Pucciniomycotina</taxon>
        <taxon>Pucciniomycetes</taxon>
        <taxon>Pucciniales</taxon>
        <taxon>Pucciniaceae</taxon>
        <taxon>Puccinia</taxon>
    </lineage>
</organism>
<dbReference type="EMBL" id="AJIL01000035">
    <property type="protein sequence ID" value="KNF00699.1"/>
    <property type="molecule type" value="Genomic_DNA"/>
</dbReference>
<evidence type="ECO:0000256" key="2">
    <source>
        <dbReference type="SAM" id="Phobius"/>
    </source>
</evidence>
<sequence>MAAAHPSHNNSTSNVVDKVSPTTTSATRSPSSTPTATITREVLPTAVTLVFQVGSSTTATTILLNSVSTALPPTSTATPSIDSTSTSEASSPSASPIVNPVRGPNLETHKISSDSNHMAPIIGGVVGGVLVLALVAFTIFLTTTLRRRRRERETLDMMAPSQLQDPFFHVMRTDPRQSFTWVGPIEKPSSRRGSRLAL</sequence>
<feature type="compositionally biased region" description="Low complexity" evidence="1">
    <location>
        <begin position="20"/>
        <end position="37"/>
    </location>
</feature>
<protein>
    <recommendedName>
        <fullName evidence="5">Mid2 domain-containing protein</fullName>
    </recommendedName>
</protein>
<feature type="region of interest" description="Disordered" evidence="1">
    <location>
        <begin position="1"/>
        <end position="37"/>
    </location>
</feature>
<evidence type="ECO:0000313" key="4">
    <source>
        <dbReference type="Proteomes" id="UP000054564"/>
    </source>
</evidence>
<name>A0A0L0VN45_9BASI</name>
<keyword evidence="4" id="KW-1185">Reference proteome</keyword>
<comment type="caution">
    <text evidence="3">The sequence shown here is derived from an EMBL/GenBank/DDBJ whole genome shotgun (WGS) entry which is preliminary data.</text>
</comment>
<dbReference type="OrthoDB" id="2507528at2759"/>
<evidence type="ECO:0008006" key="5">
    <source>
        <dbReference type="Google" id="ProtNLM"/>
    </source>
</evidence>
<reference evidence="4" key="1">
    <citation type="submission" date="2014-03" db="EMBL/GenBank/DDBJ databases">
        <title>The Genome Sequence of Puccinia striiformis f. sp. tritici PST-78.</title>
        <authorList>
            <consortium name="The Broad Institute Genome Sequencing Platform"/>
            <person name="Cuomo C."/>
            <person name="Hulbert S."/>
            <person name="Chen X."/>
            <person name="Walker B."/>
            <person name="Young S.K."/>
            <person name="Zeng Q."/>
            <person name="Gargeya S."/>
            <person name="Fitzgerald M."/>
            <person name="Haas B."/>
            <person name="Abouelleil A."/>
            <person name="Alvarado L."/>
            <person name="Arachchi H.M."/>
            <person name="Berlin A.M."/>
            <person name="Chapman S.B."/>
            <person name="Goldberg J."/>
            <person name="Griggs A."/>
            <person name="Gujja S."/>
            <person name="Hansen M."/>
            <person name="Howarth C."/>
            <person name="Imamovic A."/>
            <person name="Larimer J."/>
            <person name="McCowan C."/>
            <person name="Montmayeur A."/>
            <person name="Murphy C."/>
            <person name="Neiman D."/>
            <person name="Pearson M."/>
            <person name="Priest M."/>
            <person name="Roberts A."/>
            <person name="Saif S."/>
            <person name="Shea T."/>
            <person name="Sisk P."/>
            <person name="Sykes S."/>
            <person name="Wortman J."/>
            <person name="Nusbaum C."/>
            <person name="Birren B."/>
        </authorList>
    </citation>
    <scope>NUCLEOTIDE SEQUENCE [LARGE SCALE GENOMIC DNA]</scope>
    <source>
        <strain evidence="4">race PST-78</strain>
    </source>
</reference>
<keyword evidence="2" id="KW-0812">Transmembrane</keyword>
<gene>
    <name evidence="3" type="ORF">PSTG_06113</name>
</gene>
<dbReference type="AlphaFoldDB" id="A0A0L0VN45"/>